<accession>A0ABN7W8P3</accession>
<feature type="region of interest" description="Disordered" evidence="2">
    <location>
        <begin position="82"/>
        <end position="121"/>
    </location>
</feature>
<feature type="non-terminal residue" evidence="3">
    <location>
        <position position="121"/>
    </location>
</feature>
<dbReference type="EMBL" id="CAJVQB010035071">
    <property type="protein sequence ID" value="CAG8822052.1"/>
    <property type="molecule type" value="Genomic_DNA"/>
</dbReference>
<evidence type="ECO:0000256" key="2">
    <source>
        <dbReference type="SAM" id="MobiDB-lite"/>
    </source>
</evidence>
<evidence type="ECO:0000256" key="1">
    <source>
        <dbReference type="SAM" id="Coils"/>
    </source>
</evidence>
<comment type="caution">
    <text evidence="3">The sequence shown here is derived from an EMBL/GenBank/DDBJ whole genome shotgun (WGS) entry which is preliminary data.</text>
</comment>
<evidence type="ECO:0000313" key="4">
    <source>
        <dbReference type="Proteomes" id="UP000789901"/>
    </source>
</evidence>
<protein>
    <submittedName>
        <fullName evidence="3">20269_t:CDS:1</fullName>
    </submittedName>
</protein>
<keyword evidence="1" id="KW-0175">Coiled coil</keyword>
<sequence length="121" mass="13843">MTRIEITEKHSSNNKHDSAPGEQEVIRYRRLVARIFGLEKTVKKLERDVAFLEIELEDLDDCVDKSTVVGLIHEIVPMLINEKGKSSSNSSDSSEESDSVETVKERKAVPYKQRRKARSKK</sequence>
<evidence type="ECO:0000313" key="3">
    <source>
        <dbReference type="EMBL" id="CAG8822052.1"/>
    </source>
</evidence>
<feature type="region of interest" description="Disordered" evidence="2">
    <location>
        <begin position="1"/>
        <end position="23"/>
    </location>
</feature>
<feature type="coiled-coil region" evidence="1">
    <location>
        <begin position="28"/>
        <end position="62"/>
    </location>
</feature>
<gene>
    <name evidence="3" type="ORF">GMARGA_LOCUS27989</name>
</gene>
<dbReference type="Proteomes" id="UP000789901">
    <property type="component" value="Unassembled WGS sequence"/>
</dbReference>
<reference evidence="3 4" key="1">
    <citation type="submission" date="2021-06" db="EMBL/GenBank/DDBJ databases">
        <authorList>
            <person name="Kallberg Y."/>
            <person name="Tangrot J."/>
            <person name="Rosling A."/>
        </authorList>
    </citation>
    <scope>NUCLEOTIDE SEQUENCE [LARGE SCALE GENOMIC DNA]</scope>
    <source>
        <strain evidence="3 4">120-4 pot B 10/14</strain>
    </source>
</reference>
<organism evidence="3 4">
    <name type="scientific">Gigaspora margarita</name>
    <dbReference type="NCBI Taxonomy" id="4874"/>
    <lineage>
        <taxon>Eukaryota</taxon>
        <taxon>Fungi</taxon>
        <taxon>Fungi incertae sedis</taxon>
        <taxon>Mucoromycota</taxon>
        <taxon>Glomeromycotina</taxon>
        <taxon>Glomeromycetes</taxon>
        <taxon>Diversisporales</taxon>
        <taxon>Gigasporaceae</taxon>
        <taxon>Gigaspora</taxon>
    </lineage>
</organism>
<name>A0ABN7W8P3_GIGMA</name>
<proteinExistence type="predicted"/>
<feature type="compositionally biased region" description="Basic residues" evidence="2">
    <location>
        <begin position="112"/>
        <end position="121"/>
    </location>
</feature>
<keyword evidence="4" id="KW-1185">Reference proteome</keyword>